<keyword evidence="3" id="KW-0812">Transmembrane</keyword>
<evidence type="ECO:0000256" key="3">
    <source>
        <dbReference type="SAM" id="Phobius"/>
    </source>
</evidence>
<dbReference type="PANTHER" id="PTHR45138:SF9">
    <property type="entry name" value="DIGUANYLATE CYCLASE DGCM-RELATED"/>
    <property type="match status" value="1"/>
</dbReference>
<keyword evidence="3" id="KW-0472">Membrane</keyword>
<keyword evidence="3" id="KW-1133">Transmembrane helix</keyword>
<dbReference type="Proteomes" id="UP001248581">
    <property type="component" value="Chromosome"/>
</dbReference>
<organism evidence="5 6">
    <name type="scientific">Thalassotalea nanhaiensis</name>
    <dbReference type="NCBI Taxonomy" id="3065648"/>
    <lineage>
        <taxon>Bacteria</taxon>
        <taxon>Pseudomonadati</taxon>
        <taxon>Pseudomonadota</taxon>
        <taxon>Gammaproteobacteria</taxon>
        <taxon>Alteromonadales</taxon>
        <taxon>Colwelliaceae</taxon>
        <taxon>Thalassotalea</taxon>
    </lineage>
</organism>
<dbReference type="SUPFAM" id="SSF55073">
    <property type="entry name" value="Nucleotide cyclase"/>
    <property type="match status" value="1"/>
</dbReference>
<feature type="transmembrane region" description="Helical" evidence="3">
    <location>
        <begin position="254"/>
        <end position="277"/>
    </location>
</feature>
<dbReference type="SMART" id="SM00267">
    <property type="entry name" value="GGDEF"/>
    <property type="match status" value="1"/>
</dbReference>
<dbReference type="EMBL" id="CP134146">
    <property type="protein sequence ID" value="WNC69812.1"/>
    <property type="molecule type" value="Genomic_DNA"/>
</dbReference>
<evidence type="ECO:0000256" key="1">
    <source>
        <dbReference type="ARBA" id="ARBA00012528"/>
    </source>
</evidence>
<evidence type="ECO:0000313" key="6">
    <source>
        <dbReference type="Proteomes" id="UP001248581"/>
    </source>
</evidence>
<gene>
    <name evidence="5" type="ORF">RI845_06640</name>
</gene>
<reference evidence="6" key="1">
    <citation type="submission" date="2023-09" db="EMBL/GenBank/DDBJ databases">
        <authorList>
            <person name="Li S."/>
            <person name="Li X."/>
            <person name="Zhang C."/>
            <person name="Zhao Z."/>
        </authorList>
    </citation>
    <scope>NUCLEOTIDE SEQUENCE [LARGE SCALE GENOMIC DNA]</scope>
    <source>
        <strain evidence="6">SQ345</strain>
    </source>
</reference>
<proteinExistence type="predicted"/>
<keyword evidence="6" id="KW-1185">Reference proteome</keyword>
<dbReference type="EC" id="2.7.7.65" evidence="1"/>
<comment type="catalytic activity">
    <reaction evidence="2">
        <text>2 GTP = 3',3'-c-di-GMP + 2 diphosphate</text>
        <dbReference type="Rhea" id="RHEA:24898"/>
        <dbReference type="ChEBI" id="CHEBI:33019"/>
        <dbReference type="ChEBI" id="CHEBI:37565"/>
        <dbReference type="ChEBI" id="CHEBI:58805"/>
        <dbReference type="EC" id="2.7.7.65"/>
    </reaction>
</comment>
<keyword evidence="5" id="KW-0808">Transferase</keyword>
<dbReference type="InterPro" id="IPR050469">
    <property type="entry name" value="Diguanylate_Cyclase"/>
</dbReference>
<evidence type="ECO:0000313" key="5">
    <source>
        <dbReference type="EMBL" id="WNC69812.1"/>
    </source>
</evidence>
<dbReference type="InterPro" id="IPR043128">
    <property type="entry name" value="Rev_trsase/Diguanyl_cyclase"/>
</dbReference>
<dbReference type="GO" id="GO:0052621">
    <property type="term" value="F:diguanylate cyclase activity"/>
    <property type="evidence" value="ECO:0007669"/>
    <property type="project" value="UniProtKB-EC"/>
</dbReference>
<evidence type="ECO:0000256" key="2">
    <source>
        <dbReference type="ARBA" id="ARBA00034247"/>
    </source>
</evidence>
<accession>A0ABY9TLW1</accession>
<dbReference type="CDD" id="cd01949">
    <property type="entry name" value="GGDEF"/>
    <property type="match status" value="1"/>
</dbReference>
<name>A0ABY9TLW1_9GAMM</name>
<dbReference type="InterPro" id="IPR029787">
    <property type="entry name" value="Nucleotide_cyclase"/>
</dbReference>
<feature type="domain" description="GGDEF" evidence="4">
    <location>
        <begin position="418"/>
        <end position="546"/>
    </location>
</feature>
<dbReference type="Gene3D" id="3.30.70.270">
    <property type="match status" value="1"/>
</dbReference>
<sequence length="557" mass="63902">MKHLKSKIIVRILLITFVLTSFIIEIEKHNLVGTGNDIIKRLSIFDALANITFEHSLNRYGFVGGVDSDSDNYEEIHKLLEHSSYSNCQILVNYGDTDSVEYSTLPVALYQSMPLSGKLVIRQLCDAIVDISVLQKQAYLPFDDLSLYVEIHDPELLFEESITEDSKVSWIIATHNLTSTQFNNEIYQVIEHKQFLPLVADVKSKVLVHNKLLFAQESVFFGPLTEVFDLKFPKNHLYNGFINDLKLGFSQPSLIFTVFAWLLPLLFLFAALIYFIVNKVVYVFKEKSDFFKVLNSSGYAHLAISDKTIVPEKSHHHGLEHIDFNDMTMHFYDQQLKPVESMLDAHYLNFQSCRDVFKFNIVSSSFTREQQKQGNLFIVENNSTQQELEKYKSIYKIDPLTQLPNRTELNEVIDNATQGYLVIIVDLDHFKTVNDQFGHHFGDLILKHVAEHFRNSVRLERNDRIIRLGGEEFLVLVQVKESDYEKTAKSVADRLLSFNQEGISLSGGAVYWDPQVDSFDSAYKSSDKYLFEAKENGRKQIKIKLTDSTVSVIKSGG</sequence>
<dbReference type="InterPro" id="IPR000160">
    <property type="entry name" value="GGDEF_dom"/>
</dbReference>
<dbReference type="RefSeq" id="WP_348388954.1">
    <property type="nucleotide sequence ID" value="NZ_CP134146.1"/>
</dbReference>
<protein>
    <recommendedName>
        <fullName evidence="1">diguanylate cyclase</fullName>
        <ecNumber evidence="1">2.7.7.65</ecNumber>
    </recommendedName>
</protein>
<dbReference type="NCBIfam" id="TIGR00254">
    <property type="entry name" value="GGDEF"/>
    <property type="match status" value="1"/>
</dbReference>
<evidence type="ECO:0000259" key="4">
    <source>
        <dbReference type="PROSITE" id="PS50887"/>
    </source>
</evidence>
<keyword evidence="5" id="KW-0548">Nucleotidyltransferase</keyword>
<dbReference type="Pfam" id="PF00990">
    <property type="entry name" value="GGDEF"/>
    <property type="match status" value="1"/>
</dbReference>
<dbReference type="PANTHER" id="PTHR45138">
    <property type="entry name" value="REGULATORY COMPONENTS OF SENSORY TRANSDUCTION SYSTEM"/>
    <property type="match status" value="1"/>
</dbReference>
<dbReference type="PROSITE" id="PS50887">
    <property type="entry name" value="GGDEF"/>
    <property type="match status" value="1"/>
</dbReference>